<dbReference type="EMBL" id="LGUB01000168">
    <property type="protein sequence ID" value="KRH93965.1"/>
    <property type="molecule type" value="Genomic_DNA"/>
</dbReference>
<feature type="domain" description="Integrase catalytic" evidence="7">
    <location>
        <begin position="216"/>
        <end position="364"/>
    </location>
</feature>
<dbReference type="GO" id="GO:0004519">
    <property type="term" value="F:endonuclease activity"/>
    <property type="evidence" value="ECO:0007669"/>
    <property type="project" value="UniProtKB-KW"/>
</dbReference>
<reference evidence="8 9" key="1">
    <citation type="submission" date="2015-07" db="EMBL/GenBank/DDBJ databases">
        <title>The genome of Pseudoloma neurophilia, a relevant intracellular parasite of the zebrafish.</title>
        <authorList>
            <person name="Ndikumana S."/>
            <person name="Pelin A."/>
            <person name="Sanders J."/>
            <person name="Corradi N."/>
        </authorList>
    </citation>
    <scope>NUCLEOTIDE SEQUENCE [LARGE SCALE GENOMIC DNA]</scope>
    <source>
        <strain evidence="8 9">MK1</strain>
    </source>
</reference>
<dbReference type="GO" id="GO:0016787">
    <property type="term" value="F:hydrolase activity"/>
    <property type="evidence" value="ECO:0007669"/>
    <property type="project" value="UniProtKB-KW"/>
</dbReference>
<keyword evidence="9" id="KW-1185">Reference proteome</keyword>
<dbReference type="InterPro" id="IPR036397">
    <property type="entry name" value="RNaseH_sf"/>
</dbReference>
<dbReference type="InterPro" id="IPR001584">
    <property type="entry name" value="Integrase_cat-core"/>
</dbReference>
<keyword evidence="6 8" id="KW-0695">RNA-directed DNA polymerase</keyword>
<keyword evidence="1" id="KW-0808">Transferase</keyword>
<dbReference type="CDD" id="cd09274">
    <property type="entry name" value="RNase_HI_RT_Ty3"/>
    <property type="match status" value="1"/>
</dbReference>
<dbReference type="SUPFAM" id="SSF53098">
    <property type="entry name" value="Ribonuclease H-like"/>
    <property type="match status" value="1"/>
</dbReference>
<dbReference type="PANTHER" id="PTHR37984:SF5">
    <property type="entry name" value="PROTEIN NYNRIN-LIKE"/>
    <property type="match status" value="1"/>
</dbReference>
<dbReference type="InterPro" id="IPR041373">
    <property type="entry name" value="RT_RNaseH"/>
</dbReference>
<keyword evidence="2" id="KW-0548">Nucleotidyltransferase</keyword>
<evidence type="ECO:0000256" key="5">
    <source>
        <dbReference type="ARBA" id="ARBA00022801"/>
    </source>
</evidence>
<dbReference type="InterPro" id="IPR043502">
    <property type="entry name" value="DNA/RNA_pol_sf"/>
</dbReference>
<dbReference type="InterPro" id="IPR012337">
    <property type="entry name" value="RNaseH-like_sf"/>
</dbReference>
<evidence type="ECO:0000256" key="6">
    <source>
        <dbReference type="ARBA" id="ARBA00022918"/>
    </source>
</evidence>
<evidence type="ECO:0000256" key="3">
    <source>
        <dbReference type="ARBA" id="ARBA00022722"/>
    </source>
</evidence>
<dbReference type="GO" id="GO:0003676">
    <property type="term" value="F:nucleic acid binding"/>
    <property type="evidence" value="ECO:0007669"/>
    <property type="project" value="InterPro"/>
</dbReference>
<keyword evidence="5" id="KW-0378">Hydrolase</keyword>
<dbReference type="AlphaFoldDB" id="A0A0R0LXA6"/>
<organism evidence="8 9">
    <name type="scientific">Pseudoloma neurophilia</name>
    <dbReference type="NCBI Taxonomy" id="146866"/>
    <lineage>
        <taxon>Eukaryota</taxon>
        <taxon>Fungi</taxon>
        <taxon>Fungi incertae sedis</taxon>
        <taxon>Microsporidia</taxon>
        <taxon>Pseudoloma</taxon>
    </lineage>
</organism>
<dbReference type="GO" id="GO:0015074">
    <property type="term" value="P:DNA integration"/>
    <property type="evidence" value="ECO:0007669"/>
    <property type="project" value="InterPro"/>
</dbReference>
<dbReference type="PANTHER" id="PTHR37984">
    <property type="entry name" value="PROTEIN CBG26694"/>
    <property type="match status" value="1"/>
</dbReference>
<dbReference type="GO" id="GO:0005634">
    <property type="term" value="C:nucleus"/>
    <property type="evidence" value="ECO:0007669"/>
    <property type="project" value="UniProtKB-ARBA"/>
</dbReference>
<dbReference type="PROSITE" id="PS50994">
    <property type="entry name" value="INTEGRASE"/>
    <property type="match status" value="1"/>
</dbReference>
<dbReference type="Pfam" id="PF17917">
    <property type="entry name" value="RT_RNaseH"/>
    <property type="match status" value="1"/>
</dbReference>
<dbReference type="VEuPathDB" id="MicrosporidiaDB:M153_4640004126"/>
<accession>A0A0R0LXA6</accession>
<evidence type="ECO:0000256" key="4">
    <source>
        <dbReference type="ARBA" id="ARBA00022759"/>
    </source>
</evidence>
<comment type="caution">
    <text evidence="8">The sequence shown here is derived from an EMBL/GenBank/DDBJ whole genome shotgun (WGS) entry which is preliminary data.</text>
</comment>
<protein>
    <submittedName>
        <fullName evidence="8">Enzymatic polyprotein, Endonuclease, Reverse transcriptase</fullName>
    </submittedName>
</protein>
<dbReference type="GO" id="GO:0003964">
    <property type="term" value="F:RNA-directed DNA polymerase activity"/>
    <property type="evidence" value="ECO:0007669"/>
    <property type="project" value="UniProtKB-KW"/>
</dbReference>
<proteinExistence type="predicted"/>
<keyword evidence="4 8" id="KW-0255">Endonuclease</keyword>
<evidence type="ECO:0000256" key="2">
    <source>
        <dbReference type="ARBA" id="ARBA00022695"/>
    </source>
</evidence>
<dbReference type="Proteomes" id="UP000051530">
    <property type="component" value="Unassembled WGS sequence"/>
</dbReference>
<dbReference type="OrthoDB" id="2193209at2759"/>
<evidence type="ECO:0000259" key="7">
    <source>
        <dbReference type="PROSITE" id="PS50994"/>
    </source>
</evidence>
<dbReference type="SUPFAM" id="SSF56672">
    <property type="entry name" value="DNA/RNA polymerases"/>
    <property type="match status" value="1"/>
</dbReference>
<keyword evidence="3" id="KW-0540">Nuclease</keyword>
<gene>
    <name evidence="8" type="ORF">M153_4640004126</name>
</gene>
<evidence type="ECO:0000313" key="9">
    <source>
        <dbReference type="Proteomes" id="UP000051530"/>
    </source>
</evidence>
<evidence type="ECO:0000313" key="8">
    <source>
        <dbReference type="EMBL" id="KRH93965.1"/>
    </source>
</evidence>
<name>A0A0R0LXA6_9MICR</name>
<dbReference type="Gene3D" id="3.30.420.10">
    <property type="entry name" value="Ribonuclease H-like superfamily/Ribonuclease H"/>
    <property type="match status" value="1"/>
</dbReference>
<evidence type="ECO:0000256" key="1">
    <source>
        <dbReference type="ARBA" id="ARBA00022679"/>
    </source>
</evidence>
<sequence>MELAMPDFSKEFILESDASDIGLGATLSQEGRAIFHISRVLHGAELNYSVSEKEFLAALWAMEKLKYYLIGRKFSLITDHLPLKGLLTKKDFGNARMGRWLDRLNNFTFDIVYREGSKNICADSLSRNPCLEGEKNNETQKNYEQKDKIFKELEQNKMMRDVLRFHKENGHRKTILKDLKKIGLNITKVELTKILSKCYECAKNDKIHYKSGKFIVSEKPGEIFSVDVMDLDKRYKIFVGIDFFSRKIFAKLFDTKFATNTISFLDYVYEQLPFICLQTDNGREFENDLVRSWASRKNVNHIFSTPHYHPANGRIERAIRTIREGVKRTKGPIKNKLQLIVDSYNNLLHRGIGTSPNLAIKKENWDKVKQFSLNYSKEFKQNTFQDFLVNQNVLIKNVSKNSKMDAEFSKMGKIIEIRPHHSYLIEISDGTRVLRHASHLRIWPGSVGDDVSDLVDNQIRN</sequence>
<dbReference type="InterPro" id="IPR050951">
    <property type="entry name" value="Retrovirus_Pol_polyprotein"/>
</dbReference>